<keyword evidence="2" id="KW-1185">Reference proteome</keyword>
<sequence length="104" mass="11629">MSMKRHSLTRPAWPTPMSMVAATAWRTTTKGTLPAFSSSTRSDDSVEFNTAPHVVQYVSSRHTRPRRRSMARIFSVGSLHSVHAKPLTSADIMQQRTNDVSMGR</sequence>
<accession>A0AAD9KUQ0</accession>
<name>A0AAD9KUQ0_RIDPI</name>
<organism evidence="1 2">
    <name type="scientific">Ridgeia piscesae</name>
    <name type="common">Tubeworm</name>
    <dbReference type="NCBI Taxonomy" id="27915"/>
    <lineage>
        <taxon>Eukaryota</taxon>
        <taxon>Metazoa</taxon>
        <taxon>Spiralia</taxon>
        <taxon>Lophotrochozoa</taxon>
        <taxon>Annelida</taxon>
        <taxon>Polychaeta</taxon>
        <taxon>Sedentaria</taxon>
        <taxon>Canalipalpata</taxon>
        <taxon>Sabellida</taxon>
        <taxon>Siboglinidae</taxon>
        <taxon>Ridgeia</taxon>
    </lineage>
</organism>
<evidence type="ECO:0000313" key="1">
    <source>
        <dbReference type="EMBL" id="KAK2177811.1"/>
    </source>
</evidence>
<comment type="caution">
    <text evidence="1">The sequence shown here is derived from an EMBL/GenBank/DDBJ whole genome shotgun (WGS) entry which is preliminary data.</text>
</comment>
<protein>
    <submittedName>
        <fullName evidence="1">Uncharacterized protein</fullName>
    </submittedName>
</protein>
<evidence type="ECO:0000313" key="2">
    <source>
        <dbReference type="Proteomes" id="UP001209878"/>
    </source>
</evidence>
<proteinExistence type="predicted"/>
<gene>
    <name evidence="1" type="ORF">NP493_577g00008</name>
</gene>
<reference evidence="1" key="1">
    <citation type="journal article" date="2023" name="Mol. Biol. Evol.">
        <title>Third-Generation Sequencing Reveals the Adaptive Role of the Epigenome in Three Deep-Sea Polychaetes.</title>
        <authorList>
            <person name="Perez M."/>
            <person name="Aroh O."/>
            <person name="Sun Y."/>
            <person name="Lan Y."/>
            <person name="Juniper S.K."/>
            <person name="Young C.R."/>
            <person name="Angers B."/>
            <person name="Qian P.Y."/>
        </authorList>
    </citation>
    <scope>NUCLEOTIDE SEQUENCE</scope>
    <source>
        <strain evidence="1">R07B-5</strain>
    </source>
</reference>
<dbReference type="AlphaFoldDB" id="A0AAD9KUQ0"/>
<dbReference type="Proteomes" id="UP001209878">
    <property type="component" value="Unassembled WGS sequence"/>
</dbReference>
<dbReference type="EMBL" id="JAODUO010000577">
    <property type="protein sequence ID" value="KAK2177811.1"/>
    <property type="molecule type" value="Genomic_DNA"/>
</dbReference>